<dbReference type="SUPFAM" id="SSF47240">
    <property type="entry name" value="Ferritin-like"/>
    <property type="match status" value="1"/>
</dbReference>
<dbReference type="Proteomes" id="UP000321548">
    <property type="component" value="Unassembled WGS sequence"/>
</dbReference>
<sequence length="159" mass="16946">MKPVPSASNALASALEQRQRAAARWRALALDSGRIDSSLAATLARVNASEQQHAEQLARELPMIEGEELLRIVDAGAESDEPGSDAAGPAGAAARQAGRVARALEDALRQERRLRAAFEQLAARAPDDAVKVRALALALAETRHLRVLEEAVASLRCKL</sequence>
<dbReference type="AlphaFoldDB" id="A0A5C8NYF5"/>
<feature type="compositionally biased region" description="Low complexity" evidence="1">
    <location>
        <begin position="86"/>
        <end position="95"/>
    </location>
</feature>
<dbReference type="RefSeq" id="WP_147704194.1">
    <property type="nucleotide sequence ID" value="NZ_VDUY01000003.1"/>
</dbReference>
<comment type="caution">
    <text evidence="2">The sequence shown here is derived from an EMBL/GenBank/DDBJ whole genome shotgun (WGS) entry which is preliminary data.</text>
</comment>
<reference evidence="2 3" key="1">
    <citation type="submission" date="2019-06" db="EMBL/GenBank/DDBJ databases">
        <title>Quisquiliibacterium sp. nov., isolated from a maize field.</title>
        <authorList>
            <person name="Lin S.-Y."/>
            <person name="Tsai C.-F."/>
            <person name="Young C.-C."/>
        </authorList>
    </citation>
    <scope>NUCLEOTIDE SEQUENCE [LARGE SCALE GENOMIC DNA]</scope>
    <source>
        <strain evidence="2 3">CC-CFT501</strain>
    </source>
</reference>
<name>A0A5C8NYF5_9BURK</name>
<dbReference type="InterPro" id="IPR009078">
    <property type="entry name" value="Ferritin-like_SF"/>
</dbReference>
<gene>
    <name evidence="2" type="ORF">FHP08_09445</name>
</gene>
<evidence type="ECO:0000313" key="2">
    <source>
        <dbReference type="EMBL" id="TXL66283.1"/>
    </source>
</evidence>
<dbReference type="InterPro" id="IPR012347">
    <property type="entry name" value="Ferritin-like"/>
</dbReference>
<accession>A0A5C8NYF5</accession>
<organism evidence="2 3">
    <name type="scientific">Zeimonas arvi</name>
    <dbReference type="NCBI Taxonomy" id="2498847"/>
    <lineage>
        <taxon>Bacteria</taxon>
        <taxon>Pseudomonadati</taxon>
        <taxon>Pseudomonadota</taxon>
        <taxon>Betaproteobacteria</taxon>
        <taxon>Burkholderiales</taxon>
        <taxon>Burkholderiaceae</taxon>
        <taxon>Zeimonas</taxon>
    </lineage>
</organism>
<protein>
    <submittedName>
        <fullName evidence="2">Uncharacterized protein</fullName>
    </submittedName>
</protein>
<proteinExistence type="predicted"/>
<keyword evidence="3" id="KW-1185">Reference proteome</keyword>
<dbReference type="EMBL" id="VDUY01000003">
    <property type="protein sequence ID" value="TXL66283.1"/>
    <property type="molecule type" value="Genomic_DNA"/>
</dbReference>
<evidence type="ECO:0000313" key="3">
    <source>
        <dbReference type="Proteomes" id="UP000321548"/>
    </source>
</evidence>
<feature type="region of interest" description="Disordered" evidence="1">
    <location>
        <begin position="75"/>
        <end position="95"/>
    </location>
</feature>
<evidence type="ECO:0000256" key="1">
    <source>
        <dbReference type="SAM" id="MobiDB-lite"/>
    </source>
</evidence>
<dbReference type="Gene3D" id="1.20.1260.10">
    <property type="match status" value="1"/>
</dbReference>